<dbReference type="RefSeq" id="WP_146682099.1">
    <property type="nucleotide sequence ID" value="NZ_CP019646.1"/>
</dbReference>
<proteinExistence type="predicted"/>
<organism evidence="2 3">
    <name type="scientific">Limihaloglobus sulfuriphilus</name>
    <dbReference type="NCBI Taxonomy" id="1851148"/>
    <lineage>
        <taxon>Bacteria</taxon>
        <taxon>Pseudomonadati</taxon>
        <taxon>Planctomycetota</taxon>
        <taxon>Phycisphaerae</taxon>
        <taxon>Sedimentisphaerales</taxon>
        <taxon>Sedimentisphaeraceae</taxon>
        <taxon>Limihaloglobus</taxon>
    </lineage>
</organism>
<dbReference type="Proteomes" id="UP000188181">
    <property type="component" value="Chromosome"/>
</dbReference>
<gene>
    <name evidence="2" type="ORF">SMSP2_00125</name>
</gene>
<dbReference type="Gene3D" id="2.180.10.10">
    <property type="entry name" value="RHS repeat-associated core"/>
    <property type="match status" value="1"/>
</dbReference>
<dbReference type="AlphaFoldDB" id="A0A1Q2MAT0"/>
<keyword evidence="3" id="KW-1185">Reference proteome</keyword>
<feature type="chain" id="PRO_5012433502" description="YD repeat (Two copies)" evidence="1">
    <location>
        <begin position="28"/>
        <end position="603"/>
    </location>
</feature>
<dbReference type="KEGG" id="pbas:SMSP2_00125"/>
<sequence precursor="true">MKTSIKSQIAFLIFIAFVMSWSQSFSASVPPESLAGVSLFNSPDGTGESLRWNIYGSLWDPAVGDSFYYTSGYSTPQAVSQMQCILTGGLNQYAVETITRTSVSTDTSETAASAQYDSQGRIIQIEQVNKDPDQPSDFFTFQYDSLGRLTEVQMMAGGPMGAVMGGISSSNYCDDCPRQQRKVPRNIKYTNYSDPNKDVEVSAEYDTNNRLVSIRYCLREHDHIGQFSFGYNEQGRLVMISNGLDNDCDGYYENPLLSAYLDYDADGRITMIDDYVSDSNILQWIRRSISDNDDEEEIRIRSIFGDSDQSIFTTTISDGAGTDTYSENAEVTVPDAGGSVNIRNWNWWGLAVPPSLVSADVNWSPPQQSADSSGISNRVILPILSPGGELAATVDLQEISICSYKASERKKGLVLDRNGTARDELHFYDYTPDGNIAAMLTMDEYGNAIIGIGGPNAELMRYNFFEAWPSKWKGFSLDSQEPPSEPLKGDAWDQRNDPARFGFFDGWPDSWGVQPYIPIYSQTGDGTLYLAGTVTSGGAYCYFQYGEKGLLEAIVRMNSVDNNACLEEIEGDANGDCRVDFADIAVMAQNWLQCNLEYQHLCR</sequence>
<name>A0A1Q2MAT0_9BACT</name>
<accession>A0A1Q2MAT0</accession>
<evidence type="ECO:0008006" key="4">
    <source>
        <dbReference type="Google" id="ProtNLM"/>
    </source>
</evidence>
<dbReference type="EMBL" id="CP019646">
    <property type="protein sequence ID" value="AQQ69791.1"/>
    <property type="molecule type" value="Genomic_DNA"/>
</dbReference>
<protein>
    <recommendedName>
        <fullName evidence="4">YD repeat (Two copies)</fullName>
    </recommendedName>
</protein>
<feature type="signal peptide" evidence="1">
    <location>
        <begin position="1"/>
        <end position="27"/>
    </location>
</feature>
<reference evidence="3" key="1">
    <citation type="submission" date="2017-02" db="EMBL/GenBank/DDBJ databases">
        <title>Comparative genomics and description of representatives of a novel lineage of planctomycetes thriving in anoxic sediments.</title>
        <authorList>
            <person name="Spring S."/>
            <person name="Bunk B."/>
            <person name="Sproer C."/>
        </authorList>
    </citation>
    <scope>NUCLEOTIDE SEQUENCE [LARGE SCALE GENOMIC DNA]</scope>
    <source>
        <strain evidence="3">SM-Chi-D1</strain>
    </source>
</reference>
<keyword evidence="1" id="KW-0732">Signal</keyword>
<evidence type="ECO:0000256" key="1">
    <source>
        <dbReference type="SAM" id="SignalP"/>
    </source>
</evidence>
<dbReference type="OrthoDB" id="9790161at2"/>
<evidence type="ECO:0000313" key="2">
    <source>
        <dbReference type="EMBL" id="AQQ69791.1"/>
    </source>
</evidence>
<evidence type="ECO:0000313" key="3">
    <source>
        <dbReference type="Proteomes" id="UP000188181"/>
    </source>
</evidence>